<evidence type="ECO:0000313" key="6">
    <source>
        <dbReference type="EMBL" id="AFZ68278.1"/>
    </source>
</evidence>
<proteinExistence type="inferred from homology"/>
<dbReference type="STRING" id="937777.Deipe_2814"/>
<dbReference type="Proteomes" id="UP000010467">
    <property type="component" value="Chromosome"/>
</dbReference>
<evidence type="ECO:0000256" key="4">
    <source>
        <dbReference type="ARBA" id="ARBA00022729"/>
    </source>
</evidence>
<dbReference type="KEGG" id="dpd:Deipe_2814"/>
<protein>
    <submittedName>
        <fullName evidence="6">Maltose-binding periplasmic protein</fullName>
    </submittedName>
</protein>
<dbReference type="PANTHER" id="PTHR30061">
    <property type="entry name" value="MALTOSE-BINDING PERIPLASMIC PROTEIN"/>
    <property type="match status" value="1"/>
</dbReference>
<dbReference type="Pfam" id="PF01547">
    <property type="entry name" value="SBP_bac_1"/>
    <property type="match status" value="1"/>
</dbReference>
<evidence type="ECO:0000256" key="1">
    <source>
        <dbReference type="ARBA" id="ARBA00008520"/>
    </source>
</evidence>
<evidence type="ECO:0000256" key="2">
    <source>
        <dbReference type="ARBA" id="ARBA00022448"/>
    </source>
</evidence>
<dbReference type="EMBL" id="CP003382">
    <property type="protein sequence ID" value="AFZ68278.1"/>
    <property type="molecule type" value="Genomic_DNA"/>
</dbReference>
<evidence type="ECO:0000313" key="7">
    <source>
        <dbReference type="Proteomes" id="UP000010467"/>
    </source>
</evidence>
<dbReference type="PATRIC" id="fig|937777.3.peg.2828"/>
<dbReference type="GO" id="GO:0015144">
    <property type="term" value="F:carbohydrate transmembrane transporter activity"/>
    <property type="evidence" value="ECO:0007669"/>
    <property type="project" value="InterPro"/>
</dbReference>
<name>L0A309_DEIPD</name>
<dbReference type="PANTHER" id="PTHR30061:SF50">
    <property type="entry name" value="MALTOSE_MALTODEXTRIN-BINDING PERIPLASMIC PROTEIN"/>
    <property type="match status" value="1"/>
</dbReference>
<dbReference type="GO" id="GO:0042956">
    <property type="term" value="P:maltodextrin transmembrane transport"/>
    <property type="evidence" value="ECO:0007669"/>
    <property type="project" value="TreeGrafter"/>
</dbReference>
<keyword evidence="3" id="KW-0762">Sugar transport</keyword>
<sequence length="393" mass="41418">MKKALTILSLALLGNAGAATLTVWTHFGTTELAWLKSEAEAHAKKTGDKINIVSVPFDQIPDKLIQSAPKGQGPDVIVTLPQDRLGQLASAGVIEPLDRYVTSKTDLDKTAVSAMTYNGKLFAIPMFAEAVALVYNKKLVPTAPTTWDAFLSTAQKNTGNGKFGFLADLGNAYMNYGVISAYGGYVFKNQGGTMNVKDVGLANEGADKAAAFLNDLRYKYNLVPEGVDGSAARSAFIDGRLAMFLTGPWDMGDIKKAGVDYGIAAFPTPPGASGKWSPFVGVQGTMINAYSKNKAAAAAFAKVISSANAQVAFNKAGGRIPVSLAARNQLKSDPVVSGFGRSISAGTPMPNVPQMGAVWGPWSNAVAQSVQKANPNYTEINDKAVQEINSNIK</sequence>
<dbReference type="GO" id="GO:0055052">
    <property type="term" value="C:ATP-binding cassette (ABC) transporter complex, substrate-binding subunit-containing"/>
    <property type="evidence" value="ECO:0007669"/>
    <property type="project" value="TreeGrafter"/>
</dbReference>
<feature type="signal peptide" evidence="5">
    <location>
        <begin position="1"/>
        <end position="18"/>
    </location>
</feature>
<organism evidence="6 7">
    <name type="scientific">Deinococcus peraridilitoris (strain DSM 19664 / LMG 22246 / CIP 109416 / KR-200)</name>
    <dbReference type="NCBI Taxonomy" id="937777"/>
    <lineage>
        <taxon>Bacteria</taxon>
        <taxon>Thermotogati</taxon>
        <taxon>Deinococcota</taxon>
        <taxon>Deinococci</taxon>
        <taxon>Deinococcales</taxon>
        <taxon>Deinococcaceae</taxon>
        <taxon>Deinococcus</taxon>
    </lineage>
</organism>
<dbReference type="Gene3D" id="3.40.190.10">
    <property type="entry name" value="Periplasmic binding protein-like II"/>
    <property type="match status" value="2"/>
</dbReference>
<dbReference type="CDD" id="cd13586">
    <property type="entry name" value="PBP2_Maltose_binding_like"/>
    <property type="match status" value="1"/>
</dbReference>
<comment type="similarity">
    <text evidence="1">Belongs to the bacterial solute-binding protein 1 family.</text>
</comment>
<dbReference type="GO" id="GO:0015768">
    <property type="term" value="P:maltose transport"/>
    <property type="evidence" value="ECO:0007669"/>
    <property type="project" value="TreeGrafter"/>
</dbReference>
<gene>
    <name evidence="6" type="ordered locus">Deipe_2814</name>
</gene>
<reference evidence="7" key="1">
    <citation type="submission" date="2012-03" db="EMBL/GenBank/DDBJ databases">
        <title>Complete sequence of chromosome of Deinococcus peraridilitoris DSM 19664.</title>
        <authorList>
            <person name="Lucas S."/>
            <person name="Copeland A."/>
            <person name="Lapidus A."/>
            <person name="Glavina del Rio T."/>
            <person name="Dalin E."/>
            <person name="Tice H."/>
            <person name="Bruce D."/>
            <person name="Goodwin L."/>
            <person name="Pitluck S."/>
            <person name="Peters L."/>
            <person name="Mikhailova N."/>
            <person name="Lu M."/>
            <person name="Kyrpides N."/>
            <person name="Mavromatis K."/>
            <person name="Ivanova N."/>
            <person name="Brettin T."/>
            <person name="Detter J.C."/>
            <person name="Han C."/>
            <person name="Larimer F."/>
            <person name="Land M."/>
            <person name="Hauser L."/>
            <person name="Markowitz V."/>
            <person name="Cheng J.-F."/>
            <person name="Hugenholtz P."/>
            <person name="Woyke T."/>
            <person name="Wu D."/>
            <person name="Pukall R."/>
            <person name="Steenblock K."/>
            <person name="Brambilla E."/>
            <person name="Klenk H.-P."/>
            <person name="Eisen J.A."/>
        </authorList>
    </citation>
    <scope>NUCLEOTIDE SEQUENCE [LARGE SCALE GENOMIC DNA]</scope>
    <source>
        <strain evidence="7">DSM 19664 / LMG 22246 / CIP 109416 / KR-200</strain>
    </source>
</reference>
<feature type="chain" id="PRO_5003938970" evidence="5">
    <location>
        <begin position="19"/>
        <end position="393"/>
    </location>
</feature>
<accession>L0A309</accession>
<dbReference type="OrthoDB" id="9766758at2"/>
<dbReference type="SUPFAM" id="SSF53850">
    <property type="entry name" value="Periplasmic binding protein-like II"/>
    <property type="match status" value="1"/>
</dbReference>
<keyword evidence="4 5" id="KW-0732">Signal</keyword>
<keyword evidence="7" id="KW-1185">Reference proteome</keyword>
<evidence type="ECO:0000256" key="5">
    <source>
        <dbReference type="SAM" id="SignalP"/>
    </source>
</evidence>
<dbReference type="InterPro" id="IPR006059">
    <property type="entry name" value="SBP"/>
</dbReference>
<dbReference type="HOGENOM" id="CLU_031285_17_2_0"/>
<dbReference type="InterPro" id="IPR006060">
    <property type="entry name" value="Maltose/Cyclodextrin-bd"/>
</dbReference>
<evidence type="ECO:0000256" key="3">
    <source>
        <dbReference type="ARBA" id="ARBA00022597"/>
    </source>
</evidence>
<keyword evidence="2" id="KW-0813">Transport</keyword>
<dbReference type="eggNOG" id="COG2182">
    <property type="taxonomic scope" value="Bacteria"/>
</dbReference>
<dbReference type="GO" id="GO:1901982">
    <property type="term" value="F:maltose binding"/>
    <property type="evidence" value="ECO:0007669"/>
    <property type="project" value="TreeGrafter"/>
</dbReference>
<dbReference type="PRINTS" id="PR00181">
    <property type="entry name" value="MALTOSEBP"/>
</dbReference>
<dbReference type="AlphaFoldDB" id="L0A309"/>
<dbReference type="RefSeq" id="WP_015236580.1">
    <property type="nucleotide sequence ID" value="NC_019793.1"/>
</dbReference>